<evidence type="ECO:0000256" key="1">
    <source>
        <dbReference type="ARBA" id="ARBA00001974"/>
    </source>
</evidence>
<evidence type="ECO:0000313" key="8">
    <source>
        <dbReference type="EMBL" id="KMO84589.1"/>
    </source>
</evidence>
<evidence type="ECO:0000256" key="6">
    <source>
        <dbReference type="ARBA" id="ARBA00023002"/>
    </source>
</evidence>
<dbReference type="AlphaFoldDB" id="A0A0J6WPW0"/>
<dbReference type="PATRIC" id="fig|1800.3.peg.466"/>
<dbReference type="GO" id="GO:0004499">
    <property type="term" value="F:N,N-dimethylaniline monooxygenase activity"/>
    <property type="evidence" value="ECO:0007669"/>
    <property type="project" value="InterPro"/>
</dbReference>
<evidence type="ECO:0000256" key="3">
    <source>
        <dbReference type="ARBA" id="ARBA00022630"/>
    </source>
</evidence>
<evidence type="ECO:0000256" key="7">
    <source>
        <dbReference type="ARBA" id="ARBA00023033"/>
    </source>
</evidence>
<keyword evidence="3" id="KW-0285">Flavoprotein</keyword>
<keyword evidence="5" id="KW-0521">NADP</keyword>
<dbReference type="PANTHER" id="PTHR43872">
    <property type="entry name" value="MONOOXYGENASE, PUTATIVE (AFU_ORTHOLOGUE AFUA_8G02570)-RELATED"/>
    <property type="match status" value="1"/>
</dbReference>
<organism evidence="8 9">
    <name type="scientific">Mycolicibacterium chubuense</name>
    <name type="common">Mycobacterium chubuense</name>
    <dbReference type="NCBI Taxonomy" id="1800"/>
    <lineage>
        <taxon>Bacteria</taxon>
        <taxon>Bacillati</taxon>
        <taxon>Actinomycetota</taxon>
        <taxon>Actinomycetes</taxon>
        <taxon>Mycobacteriales</taxon>
        <taxon>Mycobacteriaceae</taxon>
        <taxon>Mycolicibacterium</taxon>
    </lineage>
</organism>
<evidence type="ECO:0000256" key="4">
    <source>
        <dbReference type="ARBA" id="ARBA00022827"/>
    </source>
</evidence>
<dbReference type="Proteomes" id="UP000036176">
    <property type="component" value="Unassembled WGS sequence"/>
</dbReference>
<dbReference type="PANTHER" id="PTHR43872:SF1">
    <property type="entry name" value="MONOOXYGENASE, PUTATIVE (AFU_ORTHOLOGUE AFUA_8G02570)-RELATED"/>
    <property type="match status" value="1"/>
</dbReference>
<sequence length="493" mass="55330">MDARESEYSDVIIVGAGFSGIGAAYRIREKNPDLTFTILERRERLGGTWDLFRYPGIRSDSDIFTLSFPWEPWTRPEAIADGPDIWQYMADAARKHGIDRHIRYQTEVRSADWDSATDTWTVRADHNGTENVFTARFLFFASGYYDYSAPYAPDFPGLGDFRGEVIHPQLWPEEFDTTGKRLVVIGSGATAVSMIPSLASKAAHVTMLQRTPSYLFSVPRVLPPINAIRRVLPGRTGHLAARWVMSMFGSLLWLVSRGAPALSKRLLRWMTKRELPANYPVDIHFRPPYDPWDQRMCFMVDADLLKAVAAGDVEIVTDHVDHFDAHGVVLRSGRRLDADAVITATGLQMQALGGAILSVDGEKVEPHQRFMYRRHLLEDVPNAAWCMGYTNASWTLGADMTARAVANLLAYMNSHGYTHAYPHLGNEAMGEQPAFNLKSGYVLRGLSALPKSGIRRPWMLSHTYVRDAIGQRLESIEESMVFGRAGEREAHPA</sequence>
<dbReference type="Pfam" id="PF00743">
    <property type="entry name" value="FMO-like"/>
    <property type="match status" value="1"/>
</dbReference>
<dbReference type="Gene3D" id="3.50.50.60">
    <property type="entry name" value="FAD/NAD(P)-binding domain"/>
    <property type="match status" value="1"/>
</dbReference>
<dbReference type="InterPro" id="IPR020946">
    <property type="entry name" value="Flavin_mOase-like"/>
</dbReference>
<dbReference type="PRINTS" id="PR00411">
    <property type="entry name" value="PNDRDTASEI"/>
</dbReference>
<dbReference type="EC" id="1.14.13.-" evidence="8"/>
<dbReference type="SUPFAM" id="SSF51905">
    <property type="entry name" value="FAD/NAD(P)-binding domain"/>
    <property type="match status" value="2"/>
</dbReference>
<proteinExistence type="inferred from homology"/>
<evidence type="ECO:0000256" key="5">
    <source>
        <dbReference type="ARBA" id="ARBA00022857"/>
    </source>
</evidence>
<dbReference type="RefSeq" id="WP_048416603.1">
    <property type="nucleotide sequence ID" value="NZ_JYNX01000013.1"/>
</dbReference>
<dbReference type="InterPro" id="IPR051820">
    <property type="entry name" value="FAD-binding_MO"/>
</dbReference>
<keyword evidence="9" id="KW-1185">Reference proteome</keyword>
<comment type="cofactor">
    <cofactor evidence="1">
        <name>FAD</name>
        <dbReference type="ChEBI" id="CHEBI:57692"/>
    </cofactor>
</comment>
<keyword evidence="4" id="KW-0274">FAD</keyword>
<dbReference type="EMBL" id="JYNX01000013">
    <property type="protein sequence ID" value="KMO84589.1"/>
    <property type="molecule type" value="Genomic_DNA"/>
</dbReference>
<comment type="similarity">
    <text evidence="2">Belongs to the FAD-binding monooxygenase family.</text>
</comment>
<name>A0A0J6WPW0_MYCCU</name>
<keyword evidence="6 8" id="KW-0560">Oxidoreductase</keyword>
<dbReference type="OrthoDB" id="5168853at2"/>
<protein>
    <submittedName>
        <fullName evidence="8">FAD-containing monooxygenase EthA</fullName>
        <ecNumber evidence="8">1.14.13.-</ecNumber>
    </submittedName>
</protein>
<dbReference type="FunFam" id="3.50.50.60:FF:000228">
    <property type="entry name" value="FAD-containing monooxygenase EthA"/>
    <property type="match status" value="1"/>
</dbReference>
<dbReference type="Pfam" id="PF13450">
    <property type="entry name" value="NAD_binding_8"/>
    <property type="match status" value="1"/>
</dbReference>
<gene>
    <name evidence="8" type="primary">ethA_1</name>
    <name evidence="8" type="ORF">MCHUDSM44219_00459</name>
</gene>
<dbReference type="GO" id="GO:0050661">
    <property type="term" value="F:NADP binding"/>
    <property type="evidence" value="ECO:0007669"/>
    <property type="project" value="InterPro"/>
</dbReference>
<reference evidence="8 9" key="1">
    <citation type="journal article" date="2015" name="Genome Biol. Evol.">
        <title>Characterization of Three Mycobacterium spp. with Potential Use in Bioremediation by Genome Sequencing and Comparative Genomics.</title>
        <authorList>
            <person name="Das S."/>
            <person name="Pettersson B.M."/>
            <person name="Behra P.R."/>
            <person name="Ramesh M."/>
            <person name="Dasgupta S."/>
            <person name="Bhattacharya A."/>
            <person name="Kirsebom L.A."/>
        </authorList>
    </citation>
    <scope>NUCLEOTIDE SEQUENCE [LARGE SCALE GENOMIC DNA]</scope>
    <source>
        <strain evidence="8 9">DSM 44219</strain>
    </source>
</reference>
<keyword evidence="7 8" id="KW-0503">Monooxygenase</keyword>
<comment type="caution">
    <text evidence="8">The sequence shown here is derived from an EMBL/GenBank/DDBJ whole genome shotgun (WGS) entry which is preliminary data.</text>
</comment>
<dbReference type="InterPro" id="IPR036188">
    <property type="entry name" value="FAD/NAD-bd_sf"/>
</dbReference>
<accession>A0A0J6WPW0</accession>
<evidence type="ECO:0000313" key="9">
    <source>
        <dbReference type="Proteomes" id="UP000036176"/>
    </source>
</evidence>
<evidence type="ECO:0000256" key="2">
    <source>
        <dbReference type="ARBA" id="ARBA00010139"/>
    </source>
</evidence>
<dbReference type="GO" id="GO:0050660">
    <property type="term" value="F:flavin adenine dinucleotide binding"/>
    <property type="evidence" value="ECO:0007669"/>
    <property type="project" value="InterPro"/>
</dbReference>